<keyword evidence="4" id="KW-0804">Transcription</keyword>
<protein>
    <recommendedName>
        <fullName evidence="2">Regulatory protein zeste</fullName>
    </recommendedName>
</protein>
<sequence>MYASIKSNINMERLKKSPMFSPFERNVLFEILKKYQKCIENKLTDSTTIHEKRDTWKIICKEFNAIGGVFKRDESQLKRFWDKQKAMARKELGIQKRHAMETGGGPPRKRYVSDEVMAQVLSIQPALDVDVTCRNNHLIRLQRADLGSDLTPVSTAAPILPDTSIPIITTTTSSSIPHHLEPMKCGSDYLELQYTTLDVDSSSAEQTEAADDPALLAQVSSPAANELAQPGDLANTPMRDGWSQVPPSGEFVERMGVSDSAQLAEELGVRLQKERIEHQNKLEQLKLDHHSEVFKLKLAKEQQFQDLRIANERERHQWDAQLHNIALQHQLDINAVHMRTANLKHDLALQQLRLQRKDY</sequence>
<dbReference type="PANTHER" id="PTHR21411">
    <property type="entry name" value="APONTIC"/>
    <property type="match status" value="1"/>
</dbReference>
<comment type="subunit">
    <text evidence="1">Self-associates forming complexes of several hundred monomers.</text>
</comment>
<organism evidence="7">
    <name type="scientific">Timema bartmani</name>
    <dbReference type="NCBI Taxonomy" id="61472"/>
    <lineage>
        <taxon>Eukaryota</taxon>
        <taxon>Metazoa</taxon>
        <taxon>Ecdysozoa</taxon>
        <taxon>Arthropoda</taxon>
        <taxon>Hexapoda</taxon>
        <taxon>Insecta</taxon>
        <taxon>Pterygota</taxon>
        <taxon>Neoptera</taxon>
        <taxon>Polyneoptera</taxon>
        <taxon>Phasmatodea</taxon>
        <taxon>Timematodea</taxon>
        <taxon>Timematoidea</taxon>
        <taxon>Timematidae</taxon>
        <taxon>Timema</taxon>
    </lineage>
</organism>
<dbReference type="Pfam" id="PF13873">
    <property type="entry name" value="Myb_DNA-bind_5"/>
    <property type="match status" value="1"/>
</dbReference>
<name>A0A7R9F639_9NEOP</name>
<evidence type="ECO:0000256" key="2">
    <source>
        <dbReference type="ARBA" id="ARBA00016807"/>
    </source>
</evidence>
<accession>A0A7R9F639</accession>
<dbReference type="PANTHER" id="PTHR21411:SF0">
    <property type="entry name" value="REGULATORY PROTEIN ZESTE"/>
    <property type="match status" value="1"/>
</dbReference>
<dbReference type="AlphaFoldDB" id="A0A7R9F639"/>
<comment type="function">
    <text evidence="5">Involved in transvection phenomena (= synapsis-dependent gene expression), where the synaptic pairing of chromosomes carrying genes with which zeste interacts influences the expression of these genes. Zeste binds to DNA and stimulates transcription from a nearby promoter.</text>
</comment>
<evidence type="ECO:0000313" key="7">
    <source>
        <dbReference type="EMBL" id="CAD7447674.1"/>
    </source>
</evidence>
<dbReference type="EMBL" id="OD569113">
    <property type="protein sequence ID" value="CAD7447674.1"/>
    <property type="molecule type" value="Genomic_DNA"/>
</dbReference>
<evidence type="ECO:0000256" key="1">
    <source>
        <dbReference type="ARBA" id="ARBA00011764"/>
    </source>
</evidence>
<keyword evidence="3" id="KW-0805">Transcription regulation</keyword>
<evidence type="ECO:0000256" key="5">
    <source>
        <dbReference type="ARBA" id="ARBA00025466"/>
    </source>
</evidence>
<proteinExistence type="predicted"/>
<dbReference type="InterPro" id="IPR028002">
    <property type="entry name" value="Myb_DNA-bind_5"/>
</dbReference>
<evidence type="ECO:0000259" key="6">
    <source>
        <dbReference type="Pfam" id="PF13873"/>
    </source>
</evidence>
<gene>
    <name evidence="7" type="ORF">TBIB3V08_LOCUS9983</name>
</gene>
<feature type="domain" description="Myb/SANT-like DNA-binding" evidence="6">
    <location>
        <begin position="17"/>
        <end position="92"/>
    </location>
</feature>
<evidence type="ECO:0000256" key="4">
    <source>
        <dbReference type="ARBA" id="ARBA00023163"/>
    </source>
</evidence>
<reference evidence="7" key="1">
    <citation type="submission" date="2020-11" db="EMBL/GenBank/DDBJ databases">
        <authorList>
            <person name="Tran Van P."/>
        </authorList>
    </citation>
    <scope>NUCLEOTIDE SEQUENCE</scope>
</reference>
<evidence type="ECO:0000256" key="3">
    <source>
        <dbReference type="ARBA" id="ARBA00023015"/>
    </source>
</evidence>